<dbReference type="OrthoDB" id="2382009at2"/>
<comment type="caution">
    <text evidence="1">The sequence shown here is derived from an EMBL/GenBank/DDBJ whole genome shotgun (WGS) entry which is preliminary data.</text>
</comment>
<dbReference type="InterPro" id="IPR024702">
    <property type="entry name" value="Uncharacterised_YmfJ"/>
</dbReference>
<keyword evidence="2" id="KW-1185">Reference proteome</keyword>
<evidence type="ECO:0000313" key="2">
    <source>
        <dbReference type="Proteomes" id="UP000306477"/>
    </source>
</evidence>
<dbReference type="InterPro" id="IPR038292">
    <property type="entry name" value="YmfJ/YflH_sf"/>
</dbReference>
<dbReference type="AlphaFoldDB" id="A0A4S3PXC5"/>
<dbReference type="STRING" id="1033734.GCA_000285535_00617"/>
<gene>
    <name evidence="1" type="ORF">E1I69_04485</name>
</gene>
<evidence type="ECO:0000313" key="1">
    <source>
        <dbReference type="EMBL" id="THE14537.1"/>
    </source>
</evidence>
<name>A0A4S3PXC5_9BACI</name>
<accession>A0A4S3PXC5</accession>
<dbReference type="Pfam" id="PF11588">
    <property type="entry name" value="DUF3243"/>
    <property type="match status" value="1"/>
</dbReference>
<sequence>MSVLDNFEDWKNFLGDRLQHAKSEGMDQNVINDMAHQLGDYLASEVEPKNAQEKVLRDLWTVASEEEQQAIANVMVKLVQ</sequence>
<dbReference type="Proteomes" id="UP000306477">
    <property type="component" value="Unassembled WGS sequence"/>
</dbReference>
<dbReference type="EMBL" id="SLUB01000004">
    <property type="protein sequence ID" value="THE14537.1"/>
    <property type="molecule type" value="Genomic_DNA"/>
</dbReference>
<dbReference type="RefSeq" id="WP_136378404.1">
    <property type="nucleotide sequence ID" value="NZ_SLUB01000004.1"/>
</dbReference>
<organism evidence="1 2">
    <name type="scientific">Bacillus timonensis</name>
    <dbReference type="NCBI Taxonomy" id="1033734"/>
    <lineage>
        <taxon>Bacteria</taxon>
        <taxon>Bacillati</taxon>
        <taxon>Bacillota</taxon>
        <taxon>Bacilli</taxon>
        <taxon>Bacillales</taxon>
        <taxon>Bacillaceae</taxon>
        <taxon>Bacillus</taxon>
    </lineage>
</organism>
<dbReference type="Gene3D" id="1.10.760.20">
    <property type="entry name" value="Protein of unknown function DUF3243"/>
    <property type="match status" value="1"/>
</dbReference>
<proteinExistence type="predicted"/>
<dbReference type="InterPro" id="IPR021637">
    <property type="entry name" value="DUF3243"/>
</dbReference>
<protein>
    <submittedName>
        <fullName evidence="1">DUF3243 domain-containing protein</fullName>
    </submittedName>
</protein>
<reference evidence="1 2" key="1">
    <citation type="journal article" date="2019" name="Indoor Air">
        <title>Impacts of indoor surface finishes on bacterial viability.</title>
        <authorList>
            <person name="Hu J."/>
            <person name="Maamar S.B."/>
            <person name="Glawe A.J."/>
            <person name="Gottel N."/>
            <person name="Gilbert J.A."/>
            <person name="Hartmann E.M."/>
        </authorList>
    </citation>
    <scope>NUCLEOTIDE SEQUENCE [LARGE SCALE GENOMIC DNA]</scope>
    <source>
        <strain evidence="1 2">AF060A6</strain>
    </source>
</reference>
<dbReference type="PIRSF" id="PIRSF004764">
    <property type="entry name" value="YmfJ"/>
    <property type="match status" value="1"/>
</dbReference>